<keyword evidence="8" id="KW-0299">Galactose metabolism</keyword>
<accession>A0A927IFL1</accession>
<proteinExistence type="inferred from homology"/>
<comment type="catalytic activity">
    <reaction evidence="1">
        <text>UDP-alpha-D-glucose = UDP-alpha-D-galactose</text>
        <dbReference type="Rhea" id="RHEA:22168"/>
        <dbReference type="ChEBI" id="CHEBI:58885"/>
        <dbReference type="ChEBI" id="CHEBI:66914"/>
        <dbReference type="EC" id="5.1.3.2"/>
    </reaction>
</comment>
<keyword evidence="9" id="KW-0413">Isomerase</keyword>
<dbReference type="PROSITE" id="PS51257">
    <property type="entry name" value="PROKAR_LIPOPROTEIN"/>
    <property type="match status" value="1"/>
</dbReference>
<evidence type="ECO:0000256" key="1">
    <source>
        <dbReference type="ARBA" id="ARBA00000083"/>
    </source>
</evidence>
<evidence type="ECO:0000313" key="13">
    <source>
        <dbReference type="EMBL" id="MBD5780222.1"/>
    </source>
</evidence>
<sequence length="341" mass="37250">MKVLFVGGTGIISSACVALALARSYEVSILNRGNRPSLPTVHSIVCDINDLDTAESILASERWDAVVDFTVFTPEQMENRIRLFAGKVKQYLFISSASAYEKPLRNYLITEETPLVNPFWQYSRDKARCEAILLQASNSGQLPGTVVRPSLTYGDTHVPLVLNSWNQPYTIIDRMRRGAPVVIPGDGTSLWTVTHSSDFAKGLIGLLGNGKALGECFHITSDEVLTWDRIFSLTARAAGVRDLAAVHIASDFITACLPDKVGSLHGDKSVSAVFDNSKIKSFVPGFEATVSFAEGIERSVANMDRDENLRSIDLGHNRIVDQLIAAYRSGLDAARSQFGNP</sequence>
<evidence type="ECO:0000256" key="3">
    <source>
        <dbReference type="ARBA" id="ARBA00004947"/>
    </source>
</evidence>
<dbReference type="SUPFAM" id="SSF51735">
    <property type="entry name" value="NAD(P)-binding Rossmann-fold domains"/>
    <property type="match status" value="1"/>
</dbReference>
<dbReference type="EMBL" id="JACYFG010000035">
    <property type="protein sequence ID" value="MBD5780222.1"/>
    <property type="molecule type" value="Genomic_DNA"/>
</dbReference>
<reference evidence="13" key="1">
    <citation type="submission" date="2020-09" db="EMBL/GenBank/DDBJ databases">
        <title>Pelagicoccus enzymogenes sp. nov. with an EPS production, isolated from marine sediment.</title>
        <authorList>
            <person name="Feng X."/>
        </authorList>
    </citation>
    <scope>NUCLEOTIDE SEQUENCE</scope>
    <source>
        <strain evidence="13">NFK12</strain>
    </source>
</reference>
<evidence type="ECO:0000256" key="6">
    <source>
        <dbReference type="ARBA" id="ARBA00018569"/>
    </source>
</evidence>
<dbReference type="PANTHER" id="PTHR43725:SF47">
    <property type="entry name" value="UDP-GLUCOSE 4-EPIMERASE"/>
    <property type="match status" value="1"/>
</dbReference>
<protein>
    <recommendedName>
        <fullName evidence="6">UDP-glucose 4-epimerase</fullName>
        <ecNumber evidence="5">5.1.3.2</ecNumber>
    </recommendedName>
    <alternativeName>
        <fullName evidence="11">Galactowaldenase</fullName>
    </alternativeName>
    <alternativeName>
        <fullName evidence="10">UDP-galactose 4-epimerase</fullName>
    </alternativeName>
</protein>
<evidence type="ECO:0000256" key="10">
    <source>
        <dbReference type="ARBA" id="ARBA00031367"/>
    </source>
</evidence>
<keyword evidence="7" id="KW-0520">NAD</keyword>
<dbReference type="InterPro" id="IPR036291">
    <property type="entry name" value="NAD(P)-bd_dom_sf"/>
</dbReference>
<dbReference type="Proteomes" id="UP000622317">
    <property type="component" value="Unassembled WGS sequence"/>
</dbReference>
<dbReference type="RefSeq" id="WP_191617333.1">
    <property type="nucleotide sequence ID" value="NZ_JACYFG010000035.1"/>
</dbReference>
<evidence type="ECO:0000313" key="14">
    <source>
        <dbReference type="Proteomes" id="UP000622317"/>
    </source>
</evidence>
<dbReference type="GO" id="GO:0003978">
    <property type="term" value="F:UDP-glucose 4-epimerase activity"/>
    <property type="evidence" value="ECO:0007669"/>
    <property type="project" value="UniProtKB-EC"/>
</dbReference>
<gene>
    <name evidence="13" type="ORF">IEN85_12030</name>
</gene>
<comment type="caution">
    <text evidence="13">The sequence shown here is derived from an EMBL/GenBank/DDBJ whole genome shotgun (WGS) entry which is preliminary data.</text>
</comment>
<evidence type="ECO:0000256" key="8">
    <source>
        <dbReference type="ARBA" id="ARBA00023144"/>
    </source>
</evidence>
<comment type="pathway">
    <text evidence="3">Carbohydrate metabolism; galactose metabolism.</text>
</comment>
<evidence type="ECO:0000256" key="7">
    <source>
        <dbReference type="ARBA" id="ARBA00023027"/>
    </source>
</evidence>
<name>A0A927IFL1_9BACT</name>
<dbReference type="InterPro" id="IPR001509">
    <property type="entry name" value="Epimerase_deHydtase"/>
</dbReference>
<dbReference type="GO" id="GO:0005829">
    <property type="term" value="C:cytosol"/>
    <property type="evidence" value="ECO:0007669"/>
    <property type="project" value="TreeGrafter"/>
</dbReference>
<comment type="cofactor">
    <cofactor evidence="2">
        <name>NAD(+)</name>
        <dbReference type="ChEBI" id="CHEBI:57540"/>
    </cofactor>
</comment>
<comment type="similarity">
    <text evidence="4">Belongs to the NAD(P)-dependent epimerase/dehydratase family.</text>
</comment>
<dbReference type="CDD" id="cd05265">
    <property type="entry name" value="SDR_a1"/>
    <property type="match status" value="1"/>
</dbReference>
<keyword evidence="8" id="KW-0119">Carbohydrate metabolism</keyword>
<dbReference type="PANTHER" id="PTHR43725">
    <property type="entry name" value="UDP-GLUCOSE 4-EPIMERASE"/>
    <property type="match status" value="1"/>
</dbReference>
<dbReference type="EC" id="5.1.3.2" evidence="5"/>
<evidence type="ECO:0000256" key="4">
    <source>
        <dbReference type="ARBA" id="ARBA00007637"/>
    </source>
</evidence>
<evidence type="ECO:0000256" key="5">
    <source>
        <dbReference type="ARBA" id="ARBA00013189"/>
    </source>
</evidence>
<dbReference type="AlphaFoldDB" id="A0A927IFL1"/>
<dbReference type="GO" id="GO:0006012">
    <property type="term" value="P:galactose metabolic process"/>
    <property type="evidence" value="ECO:0007669"/>
    <property type="project" value="UniProtKB-KW"/>
</dbReference>
<evidence type="ECO:0000256" key="9">
    <source>
        <dbReference type="ARBA" id="ARBA00023235"/>
    </source>
</evidence>
<evidence type="ECO:0000256" key="11">
    <source>
        <dbReference type="ARBA" id="ARBA00033067"/>
    </source>
</evidence>
<dbReference type="Gene3D" id="3.40.50.720">
    <property type="entry name" value="NAD(P)-binding Rossmann-like Domain"/>
    <property type="match status" value="1"/>
</dbReference>
<evidence type="ECO:0000259" key="12">
    <source>
        <dbReference type="Pfam" id="PF01370"/>
    </source>
</evidence>
<evidence type="ECO:0000256" key="2">
    <source>
        <dbReference type="ARBA" id="ARBA00001911"/>
    </source>
</evidence>
<feature type="domain" description="NAD-dependent epimerase/dehydratase" evidence="12">
    <location>
        <begin position="3"/>
        <end position="210"/>
    </location>
</feature>
<keyword evidence="14" id="KW-1185">Reference proteome</keyword>
<dbReference type="Pfam" id="PF01370">
    <property type="entry name" value="Epimerase"/>
    <property type="match status" value="1"/>
</dbReference>
<organism evidence="13 14">
    <name type="scientific">Pelagicoccus enzymogenes</name>
    <dbReference type="NCBI Taxonomy" id="2773457"/>
    <lineage>
        <taxon>Bacteria</taxon>
        <taxon>Pseudomonadati</taxon>
        <taxon>Verrucomicrobiota</taxon>
        <taxon>Opitutia</taxon>
        <taxon>Puniceicoccales</taxon>
        <taxon>Pelagicoccaceae</taxon>
        <taxon>Pelagicoccus</taxon>
    </lineage>
</organism>